<evidence type="ECO:0000256" key="3">
    <source>
        <dbReference type="ARBA" id="ARBA00022723"/>
    </source>
</evidence>
<evidence type="ECO:0000313" key="10">
    <source>
        <dbReference type="Proteomes" id="UP001597389"/>
    </source>
</evidence>
<dbReference type="Gene3D" id="3.40.720.10">
    <property type="entry name" value="Alkaline Phosphatase, subunit A"/>
    <property type="match status" value="1"/>
</dbReference>
<feature type="signal peptide" evidence="7">
    <location>
        <begin position="1"/>
        <end position="17"/>
    </location>
</feature>
<keyword evidence="5" id="KW-0378">Hydrolase</keyword>
<keyword evidence="4 7" id="KW-0732">Signal</keyword>
<dbReference type="EMBL" id="JBHUJB010000047">
    <property type="protein sequence ID" value="MFD2159589.1"/>
    <property type="molecule type" value="Genomic_DNA"/>
</dbReference>
<reference evidence="10" key="1">
    <citation type="journal article" date="2019" name="Int. J. Syst. Evol. Microbiol.">
        <title>The Global Catalogue of Microorganisms (GCM) 10K type strain sequencing project: providing services to taxonomists for standard genome sequencing and annotation.</title>
        <authorList>
            <consortium name="The Broad Institute Genomics Platform"/>
            <consortium name="The Broad Institute Genome Sequencing Center for Infectious Disease"/>
            <person name="Wu L."/>
            <person name="Ma J."/>
        </authorList>
    </citation>
    <scope>NUCLEOTIDE SEQUENCE [LARGE SCALE GENOMIC DNA]</scope>
    <source>
        <strain evidence="10">CCUG 57942</strain>
    </source>
</reference>
<accession>A0ABW4ZC66</accession>
<evidence type="ECO:0000256" key="2">
    <source>
        <dbReference type="ARBA" id="ARBA00008779"/>
    </source>
</evidence>
<dbReference type="RefSeq" id="WP_377178312.1">
    <property type="nucleotide sequence ID" value="NZ_JBHUJB010000047.1"/>
</dbReference>
<dbReference type="InterPro" id="IPR017850">
    <property type="entry name" value="Alkaline_phosphatase_core_sf"/>
</dbReference>
<keyword evidence="6" id="KW-0106">Calcium</keyword>
<name>A0ABW4ZC66_9BACT</name>
<protein>
    <submittedName>
        <fullName evidence="9">Sulfatase</fullName>
    </submittedName>
</protein>
<evidence type="ECO:0000256" key="6">
    <source>
        <dbReference type="ARBA" id="ARBA00022837"/>
    </source>
</evidence>
<evidence type="ECO:0000313" key="9">
    <source>
        <dbReference type="EMBL" id="MFD2159589.1"/>
    </source>
</evidence>
<dbReference type="CDD" id="cd16144">
    <property type="entry name" value="ARS_like"/>
    <property type="match status" value="1"/>
</dbReference>
<dbReference type="PANTHER" id="PTHR42693:SF42">
    <property type="entry name" value="ARYLSULFATASE G"/>
    <property type="match status" value="1"/>
</dbReference>
<comment type="cofactor">
    <cofactor evidence="1">
        <name>Ca(2+)</name>
        <dbReference type="ChEBI" id="CHEBI:29108"/>
    </cofactor>
</comment>
<evidence type="ECO:0000256" key="5">
    <source>
        <dbReference type="ARBA" id="ARBA00022801"/>
    </source>
</evidence>
<dbReference type="InterPro" id="IPR024607">
    <property type="entry name" value="Sulfatase_CS"/>
</dbReference>
<organism evidence="9 10">
    <name type="scientific">Rubritalea tangerina</name>
    <dbReference type="NCBI Taxonomy" id="430798"/>
    <lineage>
        <taxon>Bacteria</taxon>
        <taxon>Pseudomonadati</taxon>
        <taxon>Verrucomicrobiota</taxon>
        <taxon>Verrucomicrobiia</taxon>
        <taxon>Verrucomicrobiales</taxon>
        <taxon>Rubritaleaceae</taxon>
        <taxon>Rubritalea</taxon>
    </lineage>
</organism>
<comment type="similarity">
    <text evidence="2">Belongs to the sulfatase family.</text>
</comment>
<feature type="domain" description="Sulfatase N-terminal" evidence="8">
    <location>
        <begin position="20"/>
        <end position="362"/>
    </location>
</feature>
<evidence type="ECO:0000256" key="7">
    <source>
        <dbReference type="SAM" id="SignalP"/>
    </source>
</evidence>
<feature type="chain" id="PRO_5047030584" evidence="7">
    <location>
        <begin position="18"/>
        <end position="470"/>
    </location>
</feature>
<proteinExistence type="inferred from homology"/>
<dbReference type="PANTHER" id="PTHR42693">
    <property type="entry name" value="ARYLSULFATASE FAMILY MEMBER"/>
    <property type="match status" value="1"/>
</dbReference>
<gene>
    <name evidence="9" type="ORF">ACFSW8_11810</name>
</gene>
<dbReference type="Pfam" id="PF00884">
    <property type="entry name" value="Sulfatase"/>
    <property type="match status" value="1"/>
</dbReference>
<dbReference type="Gene3D" id="3.30.1120.10">
    <property type="match status" value="1"/>
</dbReference>
<dbReference type="InterPro" id="IPR000917">
    <property type="entry name" value="Sulfatase_N"/>
</dbReference>
<sequence length="470" mass="51532">MRSLILLATLCSTLAAAQKPNILFVLIDDMGAVDYAAAGSKLYDTPHIDQLAKEGVTFNHAYSSHPRCLPSRYSIFSGRIPGRDGVPGFQDRKASKHALPLERVTWGEILRDNGYSTGYIGKWHLGKDGGEPDKQGFTDSRIANAAGAPPSYFYPYHVARQGSSKEQFMLIDGEKDEYLTDRLTAEALDFIDKNKDQPFALVLAHYAVHTPIEAPEAETKAYKKKLKSMNLPIGTGRKDQDIVTVGNGSTKTLQNHPTYAAMVTSVDASLGQLRSKLAELKLDQNTLIIFTSDHGGLSTRSKDNNRELATSNLPFRCGKGWLYEGGIRVPHIVSWPGTIQPANSNTQTLGADHYPTILELTGCKLPENLAIDGISYAPALRGISTTRPPLFFHSPLGRPTQTGDHPASAIIQNQWKLFEHHISGKLELYDLSKDPGETTNLAAQEPEKLQSLHALLKANKATLGTKQRSH</sequence>
<dbReference type="SUPFAM" id="SSF53649">
    <property type="entry name" value="Alkaline phosphatase-like"/>
    <property type="match status" value="1"/>
</dbReference>
<evidence type="ECO:0000256" key="1">
    <source>
        <dbReference type="ARBA" id="ARBA00001913"/>
    </source>
</evidence>
<dbReference type="PROSITE" id="PS00149">
    <property type="entry name" value="SULFATASE_2"/>
    <property type="match status" value="1"/>
</dbReference>
<keyword evidence="10" id="KW-1185">Reference proteome</keyword>
<comment type="caution">
    <text evidence="9">The sequence shown here is derived from an EMBL/GenBank/DDBJ whole genome shotgun (WGS) entry which is preliminary data.</text>
</comment>
<dbReference type="Proteomes" id="UP001597389">
    <property type="component" value="Unassembled WGS sequence"/>
</dbReference>
<evidence type="ECO:0000259" key="8">
    <source>
        <dbReference type="Pfam" id="PF00884"/>
    </source>
</evidence>
<evidence type="ECO:0000256" key="4">
    <source>
        <dbReference type="ARBA" id="ARBA00022729"/>
    </source>
</evidence>
<dbReference type="InterPro" id="IPR050738">
    <property type="entry name" value="Sulfatase"/>
</dbReference>
<keyword evidence="3" id="KW-0479">Metal-binding</keyword>